<comment type="caution">
    <text evidence="10">The sequence shown here is derived from an EMBL/GenBank/DDBJ whole genome shotgun (WGS) entry which is preliminary data.</text>
</comment>
<dbReference type="InterPro" id="IPR012506">
    <property type="entry name" value="TMEM86B-like"/>
</dbReference>
<feature type="transmembrane region" description="Helical" evidence="9">
    <location>
        <begin position="136"/>
        <end position="152"/>
    </location>
</feature>
<evidence type="ECO:0000256" key="4">
    <source>
        <dbReference type="ARBA" id="ARBA00022989"/>
    </source>
</evidence>
<keyword evidence="11" id="KW-1185">Reference proteome</keyword>
<comment type="subcellular location">
    <subcellularLocation>
        <location evidence="1">Membrane</location>
        <topology evidence="1">Multi-pass membrane protein</topology>
    </subcellularLocation>
</comment>
<dbReference type="EMBL" id="CAXITT010000022">
    <property type="protein sequence ID" value="CAL1527776.1"/>
    <property type="molecule type" value="Genomic_DNA"/>
</dbReference>
<proteinExistence type="inferred from homology"/>
<feature type="transmembrane region" description="Helical" evidence="9">
    <location>
        <begin position="104"/>
        <end position="124"/>
    </location>
</feature>
<organism evidence="10 11">
    <name type="scientific">Lymnaea stagnalis</name>
    <name type="common">Great pond snail</name>
    <name type="synonym">Helix stagnalis</name>
    <dbReference type="NCBI Taxonomy" id="6523"/>
    <lineage>
        <taxon>Eukaryota</taxon>
        <taxon>Metazoa</taxon>
        <taxon>Spiralia</taxon>
        <taxon>Lophotrochozoa</taxon>
        <taxon>Mollusca</taxon>
        <taxon>Gastropoda</taxon>
        <taxon>Heterobranchia</taxon>
        <taxon>Euthyneura</taxon>
        <taxon>Panpulmonata</taxon>
        <taxon>Hygrophila</taxon>
        <taxon>Lymnaeoidea</taxon>
        <taxon>Lymnaeidae</taxon>
        <taxon>Lymnaea</taxon>
    </lineage>
</organism>
<evidence type="ECO:0000256" key="6">
    <source>
        <dbReference type="ARBA" id="ARBA00035673"/>
    </source>
</evidence>
<comment type="catalytic activity">
    <reaction evidence="8">
        <text>a 1-O-(1Z-alkenyl)-sn-glycero-3-phosphocholine + H2O = a 2,3-saturated aldehyde + sn-glycerol 3-phosphocholine</text>
        <dbReference type="Rhea" id="RHEA:22544"/>
        <dbReference type="ChEBI" id="CHEBI:15377"/>
        <dbReference type="ChEBI" id="CHEBI:16870"/>
        <dbReference type="ChEBI" id="CHEBI:73359"/>
        <dbReference type="ChEBI" id="CHEBI:77287"/>
        <dbReference type="EC" id="3.3.2.2"/>
    </reaction>
</comment>
<dbReference type="PANTHER" id="PTHR31885:SF6">
    <property type="entry name" value="GH04784P"/>
    <property type="match status" value="1"/>
</dbReference>
<dbReference type="AlphaFoldDB" id="A0AAV2H2B5"/>
<accession>A0AAV2H2B5</accession>
<evidence type="ECO:0000256" key="2">
    <source>
        <dbReference type="ARBA" id="ARBA00007375"/>
    </source>
</evidence>
<dbReference type="GO" id="GO:0016020">
    <property type="term" value="C:membrane"/>
    <property type="evidence" value="ECO:0007669"/>
    <property type="project" value="UniProtKB-SubCell"/>
</dbReference>
<evidence type="ECO:0000256" key="7">
    <source>
        <dbReference type="ARBA" id="ARBA00049458"/>
    </source>
</evidence>
<evidence type="ECO:0000256" key="9">
    <source>
        <dbReference type="SAM" id="Phobius"/>
    </source>
</evidence>
<keyword evidence="5 9" id="KW-0472">Membrane</keyword>
<evidence type="ECO:0000256" key="8">
    <source>
        <dbReference type="ARBA" id="ARBA00049560"/>
    </source>
</evidence>
<name>A0AAV2H2B5_LYMST</name>
<dbReference type="EC" id="3.3.2.2" evidence="6"/>
<dbReference type="Proteomes" id="UP001497497">
    <property type="component" value="Unassembled WGS sequence"/>
</dbReference>
<feature type="transmembrane region" description="Helical" evidence="9">
    <location>
        <begin position="219"/>
        <end position="238"/>
    </location>
</feature>
<evidence type="ECO:0000256" key="1">
    <source>
        <dbReference type="ARBA" id="ARBA00004141"/>
    </source>
</evidence>
<dbReference type="GO" id="GO:0047408">
    <property type="term" value="F:alkenylglycerophosphocholine hydrolase activity"/>
    <property type="evidence" value="ECO:0007669"/>
    <property type="project" value="UniProtKB-EC"/>
</dbReference>
<protein>
    <recommendedName>
        <fullName evidence="6">lysoplasmalogenase</fullName>
        <ecNumber evidence="6">3.3.2.2</ecNumber>
    </recommendedName>
</protein>
<evidence type="ECO:0000256" key="5">
    <source>
        <dbReference type="ARBA" id="ARBA00023136"/>
    </source>
</evidence>
<dbReference type="PANTHER" id="PTHR31885">
    <property type="entry name" value="GH04784P"/>
    <property type="match status" value="1"/>
</dbReference>
<evidence type="ECO:0000256" key="3">
    <source>
        <dbReference type="ARBA" id="ARBA00022692"/>
    </source>
</evidence>
<gene>
    <name evidence="10" type="ORF">GSLYS_00001946001</name>
</gene>
<evidence type="ECO:0000313" key="10">
    <source>
        <dbReference type="EMBL" id="CAL1527776.1"/>
    </source>
</evidence>
<comment type="catalytic activity">
    <reaction evidence="7">
        <text>a 1-O-(1Z-alkenyl)-sn-glycero-3-phosphoethanolamine + H2O = a 2,3-saturated aldehyde + sn-glycero-3-phosphoethanolamine</text>
        <dbReference type="Rhea" id="RHEA:16905"/>
        <dbReference type="ChEBI" id="CHEBI:15377"/>
        <dbReference type="ChEBI" id="CHEBI:73359"/>
        <dbReference type="ChEBI" id="CHEBI:77288"/>
        <dbReference type="ChEBI" id="CHEBI:143890"/>
        <dbReference type="EC" id="3.3.2.2"/>
    </reaction>
</comment>
<comment type="similarity">
    <text evidence="2">Belongs to the TMEM86 family.</text>
</comment>
<feature type="transmembrane region" description="Helical" evidence="9">
    <location>
        <begin position="158"/>
        <end position="179"/>
    </location>
</feature>
<reference evidence="10 11" key="1">
    <citation type="submission" date="2024-04" db="EMBL/GenBank/DDBJ databases">
        <authorList>
            <consortium name="Genoscope - CEA"/>
            <person name="William W."/>
        </authorList>
    </citation>
    <scope>NUCLEOTIDE SEQUENCE [LARGE SCALE GENOMIC DNA]</scope>
</reference>
<sequence>MGKSSVKNMLQEILTELRQPTLLPFYMTSLLYLWVYSPHIERPQELLSVAILKALPIWTLAFKVYLSSSGGNNSGKPNAPGADVALTLFLGGLLMSSVGDVCLVYTKFFPVGVLAFAFAQFCYLLSMRQLFKRGSFAWIVLPLGFTNLLLMVTSIHDYVLLTEVVVYLALIHTMLFMAIASFESNPSAPTVCIMAGAAIFTVSDFTIAVNSWVWKFGCAEGVILFTYYIAQLLLTVGMTKAKIPWRL</sequence>
<keyword evidence="4 9" id="KW-1133">Transmembrane helix</keyword>
<keyword evidence="3 9" id="KW-0812">Transmembrane</keyword>
<evidence type="ECO:0000313" key="11">
    <source>
        <dbReference type="Proteomes" id="UP001497497"/>
    </source>
</evidence>
<dbReference type="Pfam" id="PF07947">
    <property type="entry name" value="YhhN"/>
    <property type="match status" value="1"/>
</dbReference>
<feature type="transmembrane region" description="Helical" evidence="9">
    <location>
        <begin position="191"/>
        <end position="213"/>
    </location>
</feature>